<gene>
    <name evidence="2" type="ordered locus">XCV4298</name>
</gene>
<evidence type="ECO:0000313" key="2">
    <source>
        <dbReference type="EMBL" id="CAJ26029.1"/>
    </source>
</evidence>
<dbReference type="AlphaFoldDB" id="Q3BMI4"/>
<organism evidence="3">
    <name type="scientific">Xanthomonas euvesicatoria pv. vesicatoria (strain 85-10)</name>
    <name type="common">Xanthomonas campestris pv. vesicatoria</name>
    <dbReference type="NCBI Taxonomy" id="316273"/>
    <lineage>
        <taxon>Bacteria</taxon>
        <taxon>Pseudomonadati</taxon>
        <taxon>Pseudomonadota</taxon>
        <taxon>Gammaproteobacteria</taxon>
        <taxon>Lysobacterales</taxon>
        <taxon>Lysobacteraceae</taxon>
        <taxon>Xanthomonas</taxon>
    </lineage>
</organism>
<feature type="region of interest" description="Disordered" evidence="1">
    <location>
        <begin position="73"/>
        <end position="127"/>
    </location>
</feature>
<evidence type="ECO:0000313" key="3">
    <source>
        <dbReference type="Proteomes" id="UP000007069"/>
    </source>
</evidence>
<reference evidence="2 3" key="1">
    <citation type="journal article" date="2005" name="J. Bacteriol.">
        <title>Insights into genome plasticity and pathogenicity of the plant pathogenic Bacterium Xanthomonas campestris pv. vesicatoria revealed by the complete genome sequence.</title>
        <authorList>
            <person name="Thieme F."/>
            <person name="Koebnik R."/>
            <person name="Bekel T."/>
            <person name="Berger C."/>
            <person name="Boch J."/>
            <person name="Buettner D."/>
            <person name="Caldana C."/>
            <person name="Gaigalat L."/>
            <person name="Goesmann A."/>
            <person name="Kay S."/>
            <person name="Kirchner O."/>
            <person name="Lanz C."/>
            <person name="Linke B."/>
            <person name="McHardy A.C."/>
            <person name="Meyer F."/>
            <person name="Mittenhuber G."/>
            <person name="Nies D.H."/>
            <person name="Niesbach-Kloesgen U."/>
            <person name="Patschkowski T."/>
            <person name="Rueckert C."/>
            <person name="Rupp O."/>
            <person name="Schneicker S."/>
            <person name="Schuster S.C."/>
            <person name="Vorhoelter F.J."/>
            <person name="Weber E."/>
            <person name="Puehler A."/>
            <person name="Bonas U."/>
            <person name="Bartels D."/>
            <person name="Kaiser O."/>
        </authorList>
    </citation>
    <scope>NUCLEOTIDE SEQUENCE [LARGE SCALE GENOMIC DNA]</scope>
    <source>
        <strain evidence="2 3">85-10</strain>
    </source>
</reference>
<protein>
    <submittedName>
        <fullName evidence="2">Uncharacterized protein</fullName>
    </submittedName>
</protein>
<sequence length="195" mass="22133">MRCALCVVRCASRGCRFRVEMDTCSDARRAAARPHAAAKCAHLQRAMPFSRRRRCPEATDEGTATRIAHPATAARGTTSNAQCNRPQRRSQTPHSVHTAGRCHRPETLRTGFSSRPSPSRPSVAKTHHTRLRNISWLLLANRRHRRILGQARINHFFYRNPGNSDESSRFVRITNRLNVNFSSWSHQMQTDPTAV</sequence>
<evidence type="ECO:0000256" key="1">
    <source>
        <dbReference type="SAM" id="MobiDB-lite"/>
    </source>
</evidence>
<dbReference type="EMBL" id="AM039952">
    <property type="protein sequence ID" value="CAJ26029.1"/>
    <property type="molecule type" value="Genomic_DNA"/>
</dbReference>
<feature type="compositionally biased region" description="Polar residues" evidence="1">
    <location>
        <begin position="75"/>
        <end position="95"/>
    </location>
</feature>
<dbReference type="KEGG" id="xcv:XCV4298"/>
<proteinExistence type="predicted"/>
<feature type="compositionally biased region" description="Low complexity" evidence="1">
    <location>
        <begin position="113"/>
        <end position="122"/>
    </location>
</feature>
<accession>Q3BMI4</accession>
<dbReference type="Proteomes" id="UP000007069">
    <property type="component" value="Chromosome"/>
</dbReference>
<dbReference type="HOGENOM" id="CLU_1577888_0_0_6"/>
<name>Q3BMI4_XANE5</name>